<accession>A0A380Q0Z2</accession>
<organism evidence="2 3">
    <name type="scientific">Veillonella criceti</name>
    <dbReference type="NCBI Taxonomy" id="103891"/>
    <lineage>
        <taxon>Bacteria</taxon>
        <taxon>Bacillati</taxon>
        <taxon>Bacillota</taxon>
        <taxon>Negativicutes</taxon>
        <taxon>Veillonellales</taxon>
        <taxon>Veillonellaceae</taxon>
        <taxon>Veillonella</taxon>
    </lineage>
</organism>
<evidence type="ECO:0008006" key="4">
    <source>
        <dbReference type="Google" id="ProtNLM"/>
    </source>
</evidence>
<keyword evidence="1" id="KW-0175">Coiled coil</keyword>
<reference evidence="2 3" key="1">
    <citation type="submission" date="2018-06" db="EMBL/GenBank/DDBJ databases">
        <authorList>
            <consortium name="Pathogen Informatics"/>
            <person name="Doyle S."/>
        </authorList>
    </citation>
    <scope>NUCLEOTIDE SEQUENCE [LARGE SCALE GENOMIC DNA]</scope>
    <source>
        <strain evidence="2 3">NCTC12020</strain>
    </source>
</reference>
<dbReference type="Proteomes" id="UP000255367">
    <property type="component" value="Unassembled WGS sequence"/>
</dbReference>
<dbReference type="RefSeq" id="WP_115311144.1">
    <property type="nucleotide sequence ID" value="NZ_UHIO01000002.1"/>
</dbReference>
<dbReference type="EMBL" id="UHIO01000002">
    <property type="protein sequence ID" value="SUP79486.1"/>
    <property type="molecule type" value="Genomic_DNA"/>
</dbReference>
<dbReference type="AlphaFoldDB" id="A0A380Q0Z2"/>
<name>A0A380Q0Z2_9FIRM</name>
<evidence type="ECO:0000313" key="3">
    <source>
        <dbReference type="Proteomes" id="UP000255367"/>
    </source>
</evidence>
<protein>
    <recommendedName>
        <fullName evidence="4">DUF5082 domain-containing protein</fullName>
    </recommendedName>
</protein>
<feature type="coiled-coil region" evidence="1">
    <location>
        <begin position="1"/>
        <end position="35"/>
    </location>
</feature>
<gene>
    <name evidence="2" type="ORF">NCTC12020_02020</name>
</gene>
<proteinExistence type="predicted"/>
<evidence type="ECO:0000256" key="1">
    <source>
        <dbReference type="SAM" id="Coils"/>
    </source>
</evidence>
<keyword evidence="3" id="KW-1185">Reference proteome</keyword>
<sequence>MNNLQKQVNKLNADLENLNAKKKNLSEKEARINKAFKLASKKEQRKEREHKLFQFAAEIDKNFGNVITNASSIDEVKYIANECSNYIDLGIQINKIFNREFEKITSSQELTIFIDKILDQLKKK</sequence>
<evidence type="ECO:0000313" key="2">
    <source>
        <dbReference type="EMBL" id="SUP79486.1"/>
    </source>
</evidence>